<keyword evidence="2" id="KW-1185">Reference proteome</keyword>
<evidence type="ECO:0000313" key="1">
    <source>
        <dbReference type="EMBL" id="PPQ86737.1"/>
    </source>
</evidence>
<dbReference type="GO" id="GO:0008104">
    <property type="term" value="P:intracellular protein localization"/>
    <property type="evidence" value="ECO:0007669"/>
    <property type="project" value="TreeGrafter"/>
</dbReference>
<dbReference type="OrthoDB" id="2991654at2759"/>
<dbReference type="GO" id="GO:0042147">
    <property type="term" value="P:retrograde transport, endosome to Golgi"/>
    <property type="evidence" value="ECO:0007669"/>
    <property type="project" value="TreeGrafter"/>
</dbReference>
<dbReference type="GO" id="GO:0030139">
    <property type="term" value="C:endocytic vesicle"/>
    <property type="evidence" value="ECO:0007669"/>
    <property type="project" value="TreeGrafter"/>
</dbReference>
<sequence length="372" mass="40972">MAMQLPKRAGEYDLKQKLRWRGPGPPTYLPQLLVLWLNALPKSTTNDTSTNKAAEWAFLLHVRESALGAILCFLKNNGGFLVTLDVARGIASLLSNVLSFANGFISVNVEDPNGDTQPLPPGVVRKGLNLREGEALLRRRVHCSWLLKYPRHHANGAAEHDPLALCTAKIYESEQSQLFHESPPPSTSVVDNVITLFCQPLSLPNHSSTLKISTCIWINLRTHRMHGYWAPLLKTTVNASMSLSTDPHPIVHFGALNALAKVINAASLAYAPGTLGMLLKIYLMESHEREGGGLGSDVSRSRQTSRWRTQLFALQCVHDICTILMQSGRREHVDAVFASSQGFQQTGGTFVLKSWGFDQDSIYGEHGVCNGE</sequence>
<evidence type="ECO:0000313" key="2">
    <source>
        <dbReference type="Proteomes" id="UP000284842"/>
    </source>
</evidence>
<dbReference type="InParanoid" id="A0A409X7N7"/>
<reference evidence="1 2" key="1">
    <citation type="journal article" date="2018" name="Evol. Lett.">
        <title>Horizontal gene cluster transfer increased hallucinogenic mushroom diversity.</title>
        <authorList>
            <person name="Reynolds H.T."/>
            <person name="Vijayakumar V."/>
            <person name="Gluck-Thaler E."/>
            <person name="Korotkin H.B."/>
            <person name="Matheny P.B."/>
            <person name="Slot J.C."/>
        </authorList>
    </citation>
    <scope>NUCLEOTIDE SEQUENCE [LARGE SCALE GENOMIC DNA]</scope>
    <source>
        <strain evidence="1 2">2629</strain>
    </source>
</reference>
<dbReference type="GO" id="GO:0006897">
    <property type="term" value="P:endocytosis"/>
    <property type="evidence" value="ECO:0007669"/>
    <property type="project" value="TreeGrafter"/>
</dbReference>
<dbReference type="GO" id="GO:0016020">
    <property type="term" value="C:membrane"/>
    <property type="evidence" value="ECO:0007669"/>
    <property type="project" value="TreeGrafter"/>
</dbReference>
<gene>
    <name evidence="1" type="ORF">CVT24_004708</name>
</gene>
<dbReference type="Proteomes" id="UP000284842">
    <property type="component" value="Unassembled WGS sequence"/>
</dbReference>
<name>A0A409X7N7_9AGAR</name>
<comment type="caution">
    <text evidence="1">The sequence shown here is derived from an EMBL/GenBank/DDBJ whole genome shotgun (WGS) entry which is preliminary data.</text>
</comment>
<dbReference type="AlphaFoldDB" id="A0A409X7N7"/>
<organism evidence="1 2">
    <name type="scientific">Panaeolus cyanescens</name>
    <dbReference type="NCBI Taxonomy" id="181874"/>
    <lineage>
        <taxon>Eukaryota</taxon>
        <taxon>Fungi</taxon>
        <taxon>Dikarya</taxon>
        <taxon>Basidiomycota</taxon>
        <taxon>Agaricomycotina</taxon>
        <taxon>Agaricomycetes</taxon>
        <taxon>Agaricomycetidae</taxon>
        <taxon>Agaricales</taxon>
        <taxon>Agaricineae</taxon>
        <taxon>Galeropsidaceae</taxon>
        <taxon>Panaeolus</taxon>
    </lineage>
</organism>
<dbReference type="InterPro" id="IPR040108">
    <property type="entry name" value="Laa1/Sip1/HEATR5"/>
</dbReference>
<dbReference type="STRING" id="181874.A0A409X7N7"/>
<dbReference type="GO" id="GO:0005794">
    <property type="term" value="C:Golgi apparatus"/>
    <property type="evidence" value="ECO:0007669"/>
    <property type="project" value="TreeGrafter"/>
</dbReference>
<dbReference type="PANTHER" id="PTHR21663:SF0">
    <property type="entry name" value="HEAT REPEAT-CONTAINING PROTEIN 5B"/>
    <property type="match status" value="1"/>
</dbReference>
<accession>A0A409X7N7</accession>
<dbReference type="GO" id="GO:0005829">
    <property type="term" value="C:cytosol"/>
    <property type="evidence" value="ECO:0007669"/>
    <property type="project" value="GOC"/>
</dbReference>
<dbReference type="EMBL" id="NHTK01004430">
    <property type="protein sequence ID" value="PPQ86737.1"/>
    <property type="molecule type" value="Genomic_DNA"/>
</dbReference>
<protein>
    <submittedName>
        <fullName evidence="1">Uncharacterized protein</fullName>
    </submittedName>
</protein>
<dbReference type="PANTHER" id="PTHR21663">
    <property type="entry name" value="HYPOTHETICAL HEAT DOMAIN-CONTAINING"/>
    <property type="match status" value="1"/>
</dbReference>
<proteinExistence type="predicted"/>